<sequence>MDELAFGITGENLHYGTPANPQLSPQIPGGSSSGSAVAVAAGLVDFALGSDTVGCVRIPAAFCGILGYKPSHGAVSNIGVLTNSQSLSTVGLFARDPSIFHRVGYLLLQTTQMVVKRERRIVFADDFFQYSRIPKQKSVHVVSKAIEALSGYQPVKHMNVCQYIAPNLPILKEFCEPSTKLHQGTLTLQALSTIMLSLQRYEFKTNYEEWINTVKPRMGLEISARVLSSLNSTCENVKSLYKARAELRAALNSLLKDDGILVIPTIPDFLSKHGSKKKLSSEFEDRLFMLLSLAGLSGCCQVAVPLGKHEGYPISLSFIAAHGADKFLLDTVLDIHTSLQEQISIASNLPPLPDFNGNMDTSELLKEKGNAAFKGKQWNKAVNFYTEAIKLNESNATYYCNRAAAYLELGCYQQAEADCNQAVLLDKKNVKAFLRRGTAREMLVSYKEAAQDFRHALVLEPQNKAARDAEKRLRRLMS</sequence>
<dbReference type="SUPFAM" id="SSF75304">
    <property type="entry name" value="Amidase signature (AS) enzymes"/>
    <property type="match status" value="1"/>
</dbReference>
<dbReference type="InterPro" id="IPR023631">
    <property type="entry name" value="Amidase_dom"/>
</dbReference>
<dbReference type="Pfam" id="PF01425">
    <property type="entry name" value="Amidase"/>
    <property type="match status" value="2"/>
</dbReference>
<dbReference type="InterPro" id="IPR011990">
    <property type="entry name" value="TPR-like_helical_dom_sf"/>
</dbReference>
<evidence type="ECO:0000256" key="1">
    <source>
        <dbReference type="PROSITE-ProRule" id="PRU00339"/>
    </source>
</evidence>
<protein>
    <recommendedName>
        <fullName evidence="2">Amidase domain-containing protein</fullName>
    </recommendedName>
</protein>
<dbReference type="PROSITE" id="PS50005">
    <property type="entry name" value="TPR"/>
    <property type="match status" value="2"/>
</dbReference>
<dbReference type="Pfam" id="PF13414">
    <property type="entry name" value="TPR_11"/>
    <property type="match status" value="1"/>
</dbReference>
<dbReference type="AlphaFoldDB" id="A0AAP0AZI4"/>
<comment type="caution">
    <text evidence="3">The sequence shown here is derived from an EMBL/GenBank/DDBJ whole genome shotgun (WGS) entry which is preliminary data.</text>
</comment>
<feature type="repeat" description="TPR" evidence="1">
    <location>
        <begin position="362"/>
        <end position="395"/>
    </location>
</feature>
<organism evidence="3 4">
    <name type="scientific">Platanthera zijinensis</name>
    <dbReference type="NCBI Taxonomy" id="2320716"/>
    <lineage>
        <taxon>Eukaryota</taxon>
        <taxon>Viridiplantae</taxon>
        <taxon>Streptophyta</taxon>
        <taxon>Embryophyta</taxon>
        <taxon>Tracheophyta</taxon>
        <taxon>Spermatophyta</taxon>
        <taxon>Magnoliopsida</taxon>
        <taxon>Liliopsida</taxon>
        <taxon>Asparagales</taxon>
        <taxon>Orchidaceae</taxon>
        <taxon>Orchidoideae</taxon>
        <taxon>Orchideae</taxon>
        <taxon>Orchidinae</taxon>
        <taxon>Platanthera</taxon>
    </lineage>
</organism>
<gene>
    <name evidence="3" type="ORF">KSP39_PZI020345</name>
</gene>
<dbReference type="Gene3D" id="3.90.1300.10">
    <property type="entry name" value="Amidase signature (AS) domain"/>
    <property type="match status" value="1"/>
</dbReference>
<reference evidence="3 4" key="1">
    <citation type="journal article" date="2022" name="Nat. Plants">
        <title>Genomes of leafy and leafless Platanthera orchids illuminate the evolution of mycoheterotrophy.</title>
        <authorList>
            <person name="Li M.H."/>
            <person name="Liu K.W."/>
            <person name="Li Z."/>
            <person name="Lu H.C."/>
            <person name="Ye Q.L."/>
            <person name="Zhang D."/>
            <person name="Wang J.Y."/>
            <person name="Li Y.F."/>
            <person name="Zhong Z.M."/>
            <person name="Liu X."/>
            <person name="Yu X."/>
            <person name="Liu D.K."/>
            <person name="Tu X.D."/>
            <person name="Liu B."/>
            <person name="Hao Y."/>
            <person name="Liao X.Y."/>
            <person name="Jiang Y.T."/>
            <person name="Sun W.H."/>
            <person name="Chen J."/>
            <person name="Chen Y.Q."/>
            <person name="Ai Y."/>
            <person name="Zhai J.W."/>
            <person name="Wu S.S."/>
            <person name="Zhou Z."/>
            <person name="Hsiao Y.Y."/>
            <person name="Wu W.L."/>
            <person name="Chen Y.Y."/>
            <person name="Lin Y.F."/>
            <person name="Hsu J.L."/>
            <person name="Li C.Y."/>
            <person name="Wang Z.W."/>
            <person name="Zhao X."/>
            <person name="Zhong W.Y."/>
            <person name="Ma X.K."/>
            <person name="Ma L."/>
            <person name="Huang J."/>
            <person name="Chen G.Z."/>
            <person name="Huang M.Z."/>
            <person name="Huang L."/>
            <person name="Peng D.H."/>
            <person name="Luo Y.B."/>
            <person name="Zou S.Q."/>
            <person name="Chen S.P."/>
            <person name="Lan S."/>
            <person name="Tsai W.C."/>
            <person name="Van de Peer Y."/>
            <person name="Liu Z.J."/>
        </authorList>
    </citation>
    <scope>NUCLEOTIDE SEQUENCE [LARGE SCALE GENOMIC DNA]</scope>
    <source>
        <strain evidence="3">Lor287</strain>
    </source>
</reference>
<dbReference type="SMART" id="SM00028">
    <property type="entry name" value="TPR"/>
    <property type="match status" value="3"/>
</dbReference>
<accession>A0AAP0AZI4</accession>
<keyword evidence="4" id="KW-1185">Reference proteome</keyword>
<dbReference type="PANTHER" id="PTHR46310">
    <property type="entry name" value="AMIDASE 1"/>
    <property type="match status" value="1"/>
</dbReference>
<proteinExistence type="predicted"/>
<name>A0AAP0AZI4_9ASPA</name>
<dbReference type="SUPFAM" id="SSF48452">
    <property type="entry name" value="TPR-like"/>
    <property type="match status" value="1"/>
</dbReference>
<feature type="repeat" description="TPR" evidence="1">
    <location>
        <begin position="430"/>
        <end position="463"/>
    </location>
</feature>
<dbReference type="PANTHER" id="PTHR46310:SF4">
    <property type="entry name" value="OUTER ENVELOPE PROTEIN 64, MITOCHONDRIAL"/>
    <property type="match status" value="1"/>
</dbReference>
<dbReference type="Proteomes" id="UP001418222">
    <property type="component" value="Unassembled WGS sequence"/>
</dbReference>
<keyword evidence="1" id="KW-0802">TPR repeat</keyword>
<dbReference type="EMBL" id="JBBWWQ010000018">
    <property type="protein sequence ID" value="KAK8921318.1"/>
    <property type="molecule type" value="Genomic_DNA"/>
</dbReference>
<evidence type="ECO:0000313" key="4">
    <source>
        <dbReference type="Proteomes" id="UP001418222"/>
    </source>
</evidence>
<feature type="domain" description="Amidase" evidence="2">
    <location>
        <begin position="1"/>
        <end position="96"/>
    </location>
</feature>
<evidence type="ECO:0000313" key="3">
    <source>
        <dbReference type="EMBL" id="KAK8921318.1"/>
    </source>
</evidence>
<dbReference type="InterPro" id="IPR036928">
    <property type="entry name" value="AS_sf"/>
</dbReference>
<dbReference type="Gene3D" id="1.25.40.10">
    <property type="entry name" value="Tetratricopeptide repeat domain"/>
    <property type="match status" value="1"/>
</dbReference>
<evidence type="ECO:0000259" key="2">
    <source>
        <dbReference type="Pfam" id="PF01425"/>
    </source>
</evidence>
<feature type="domain" description="Amidase" evidence="2">
    <location>
        <begin position="220"/>
        <end position="329"/>
    </location>
</feature>
<dbReference type="InterPro" id="IPR019734">
    <property type="entry name" value="TPR_rpt"/>
</dbReference>